<name>A0ABR9LIN2_9PSEU</name>
<comment type="caution">
    <text evidence="1">The sequence shown here is derived from an EMBL/GenBank/DDBJ whole genome shotgun (WGS) entry which is preliminary data.</text>
</comment>
<evidence type="ECO:0000313" key="1">
    <source>
        <dbReference type="EMBL" id="MBE1580524.1"/>
    </source>
</evidence>
<dbReference type="EMBL" id="JADBEJ010000007">
    <property type="protein sequence ID" value="MBE1580524.1"/>
    <property type="molecule type" value="Genomic_DNA"/>
</dbReference>
<reference evidence="1 2" key="1">
    <citation type="submission" date="2020-10" db="EMBL/GenBank/DDBJ databases">
        <title>Sequencing the genomes of 1000 actinobacteria strains.</title>
        <authorList>
            <person name="Klenk H.-P."/>
        </authorList>
    </citation>
    <scope>NUCLEOTIDE SEQUENCE [LARGE SCALE GENOMIC DNA]</scope>
    <source>
        <strain evidence="1 2">DSM 46661</strain>
    </source>
</reference>
<dbReference type="RefSeq" id="WP_192747086.1">
    <property type="nucleotide sequence ID" value="NZ_JADBEJ010000007.1"/>
</dbReference>
<keyword evidence="2" id="KW-1185">Reference proteome</keyword>
<accession>A0ABR9LIN2</accession>
<sequence>MTDPIPALARWNYLDPRQQHQVIQDGRSTFVRYQAFTATIRPAESLTDALAAVLTIELLEHQDPAAASAYYSGLTRRARATPPGPATS</sequence>
<gene>
    <name evidence="1" type="ORF">H4W30_007605</name>
</gene>
<evidence type="ECO:0000313" key="2">
    <source>
        <dbReference type="Proteomes" id="UP000656548"/>
    </source>
</evidence>
<dbReference type="Proteomes" id="UP000656548">
    <property type="component" value="Unassembled WGS sequence"/>
</dbReference>
<organism evidence="1 2">
    <name type="scientific">Amycolatopsis roodepoortensis</name>
    <dbReference type="NCBI Taxonomy" id="700274"/>
    <lineage>
        <taxon>Bacteria</taxon>
        <taxon>Bacillati</taxon>
        <taxon>Actinomycetota</taxon>
        <taxon>Actinomycetes</taxon>
        <taxon>Pseudonocardiales</taxon>
        <taxon>Pseudonocardiaceae</taxon>
        <taxon>Amycolatopsis</taxon>
    </lineage>
</organism>
<proteinExistence type="predicted"/>
<protein>
    <submittedName>
        <fullName evidence="1">Uncharacterized protein</fullName>
    </submittedName>
</protein>